<dbReference type="GO" id="GO:0051287">
    <property type="term" value="F:NAD binding"/>
    <property type="evidence" value="ECO:0007669"/>
    <property type="project" value="InterPro"/>
</dbReference>
<dbReference type="STRING" id="1618207.UM93_00165"/>
<dbReference type="InterPro" id="IPR006139">
    <property type="entry name" value="D-isomer_2_OHA_DH_cat_dom"/>
</dbReference>
<evidence type="ECO:0000256" key="2">
    <source>
        <dbReference type="ARBA" id="ARBA00022605"/>
    </source>
</evidence>
<keyword evidence="3 5" id="KW-0560">Oxidoreductase</keyword>
<evidence type="ECO:0000259" key="6">
    <source>
        <dbReference type="Pfam" id="PF00389"/>
    </source>
</evidence>
<protein>
    <submittedName>
        <fullName evidence="8">2-hydroxyacid dehydrogenase</fullName>
    </submittedName>
</protein>
<keyword evidence="9" id="KW-1185">Reference proteome</keyword>
<dbReference type="HOGENOM" id="CLU_019796_1_3_11"/>
<feature type="domain" description="D-isomer specific 2-hydroxyacid dehydrogenase NAD-binding" evidence="7">
    <location>
        <begin position="116"/>
        <end position="289"/>
    </location>
</feature>
<comment type="similarity">
    <text evidence="1 5">Belongs to the D-isomer specific 2-hydroxyacid dehydrogenase family.</text>
</comment>
<dbReference type="GO" id="GO:0008652">
    <property type="term" value="P:amino acid biosynthetic process"/>
    <property type="evidence" value="ECO:0007669"/>
    <property type="project" value="UniProtKB-KW"/>
</dbReference>
<evidence type="ECO:0000256" key="3">
    <source>
        <dbReference type="ARBA" id="ARBA00023002"/>
    </source>
</evidence>
<dbReference type="GO" id="GO:0016616">
    <property type="term" value="F:oxidoreductase activity, acting on the CH-OH group of donors, NAD or NADP as acceptor"/>
    <property type="evidence" value="ECO:0007669"/>
    <property type="project" value="InterPro"/>
</dbReference>
<dbReference type="PATRIC" id="fig|1618207.4.peg.35"/>
<evidence type="ECO:0000256" key="4">
    <source>
        <dbReference type="ARBA" id="ARBA00023027"/>
    </source>
</evidence>
<dbReference type="EMBL" id="CP011005">
    <property type="protein sequence ID" value="AJT40364.1"/>
    <property type="molecule type" value="Genomic_DNA"/>
</dbReference>
<evidence type="ECO:0000313" key="9">
    <source>
        <dbReference type="Proteomes" id="UP000061839"/>
    </source>
</evidence>
<keyword evidence="4" id="KW-0520">NAD</keyword>
<evidence type="ECO:0000256" key="1">
    <source>
        <dbReference type="ARBA" id="ARBA00005854"/>
    </source>
</evidence>
<accession>A0A0D4BVL9</accession>
<evidence type="ECO:0000256" key="5">
    <source>
        <dbReference type="RuleBase" id="RU003719"/>
    </source>
</evidence>
<dbReference type="InterPro" id="IPR050857">
    <property type="entry name" value="D-2-hydroxyacid_DH"/>
</dbReference>
<dbReference type="SUPFAM" id="SSF51735">
    <property type="entry name" value="NAD(P)-binding Rossmann-fold domains"/>
    <property type="match status" value="1"/>
</dbReference>
<evidence type="ECO:0000259" key="7">
    <source>
        <dbReference type="Pfam" id="PF02826"/>
    </source>
</evidence>
<proteinExistence type="inferred from homology"/>
<dbReference type="Pfam" id="PF02826">
    <property type="entry name" value="2-Hacid_dh_C"/>
    <property type="match status" value="1"/>
</dbReference>
<dbReference type="Pfam" id="PF00389">
    <property type="entry name" value="2-Hacid_dh"/>
    <property type="match status" value="1"/>
</dbReference>
<dbReference type="InterPro" id="IPR036291">
    <property type="entry name" value="NAD(P)-bd_dom_sf"/>
</dbReference>
<dbReference type="Gene3D" id="3.40.50.720">
    <property type="entry name" value="NAD(P)-binding Rossmann-like Domain"/>
    <property type="match status" value="2"/>
</dbReference>
<dbReference type="InterPro" id="IPR006140">
    <property type="entry name" value="D-isomer_DH_NAD-bd"/>
</dbReference>
<dbReference type="SUPFAM" id="SSF52283">
    <property type="entry name" value="Formate/glycerate dehydrogenase catalytic domain-like"/>
    <property type="match status" value="1"/>
</dbReference>
<dbReference type="OrthoDB" id="117809at2"/>
<dbReference type="Proteomes" id="UP000061839">
    <property type="component" value="Chromosome"/>
</dbReference>
<organism evidence="8 9">
    <name type="scientific">Psychromicrobium lacuslunae</name>
    <dbReference type="NCBI Taxonomy" id="1618207"/>
    <lineage>
        <taxon>Bacteria</taxon>
        <taxon>Bacillati</taxon>
        <taxon>Actinomycetota</taxon>
        <taxon>Actinomycetes</taxon>
        <taxon>Micrococcales</taxon>
        <taxon>Micrococcaceae</taxon>
        <taxon>Psychromicrobium</taxon>
    </lineage>
</organism>
<reference evidence="8 9" key="1">
    <citation type="journal article" date="2015" name="Genome Announc.">
        <title>Complete Genome Sequencing of Protease-Producing Novel Arthrobacter sp. Strain IHBB 11108 Using PacBio Single-Molecule Real-Time Sequencing Technology.</title>
        <authorList>
            <person name="Kiran S."/>
            <person name="Swarnkar M.K."/>
            <person name="Pal M."/>
            <person name="Thakur R."/>
            <person name="Tewari R."/>
            <person name="Singh A.K."/>
            <person name="Gulati A."/>
        </authorList>
    </citation>
    <scope>NUCLEOTIDE SEQUENCE [LARGE SCALE GENOMIC DNA]</scope>
    <source>
        <strain evidence="8 9">IHBB 11108</strain>
    </source>
</reference>
<name>A0A0D4BVL9_9MICC</name>
<evidence type="ECO:0000313" key="8">
    <source>
        <dbReference type="EMBL" id="AJT40364.1"/>
    </source>
</evidence>
<keyword evidence="2" id="KW-0028">Amino-acid biosynthesis</keyword>
<dbReference type="RefSeq" id="WP_045072919.1">
    <property type="nucleotide sequence ID" value="NZ_CP011005.1"/>
</dbReference>
<feature type="domain" description="D-isomer specific 2-hydroxyacid dehydrogenase catalytic" evidence="6">
    <location>
        <begin position="19"/>
        <end position="317"/>
    </location>
</feature>
<sequence>MTKRLLCVVLDDFQQAAASSADWSALEDAVELRSIDRHPQSEDELVQLIADAEIVVTLRERIEFPRTVFERLPKLQLLIATGMRNSAIDLAAASEHGVVVSGTASSLTPPAELTWALILGLSRHLVSEDAAMRSGGWQSTIGRDLFGHTLGVIGLGRIGAAVAKVGLAFGMKVQAWSSNLTEQRCAEVGVELASSLEALLGASDVVSIHLKLGARSRGLIGAEQLAAMRPSALLVNTSRSAIVDQQALLTALREARIGGAGLDVFDHEPLPADAQIRQAPRTLLTPHLGYVTADNLSVYFTEAVEDISAFLAGTPTRVLNQSN</sequence>
<dbReference type="CDD" id="cd12169">
    <property type="entry name" value="PGDH_like_1"/>
    <property type="match status" value="1"/>
</dbReference>
<dbReference type="PANTHER" id="PTHR42789">
    <property type="entry name" value="D-ISOMER SPECIFIC 2-HYDROXYACID DEHYDROGENASE FAMILY PROTEIN (AFU_ORTHOLOGUE AFUA_6G10090)"/>
    <property type="match status" value="1"/>
</dbReference>
<dbReference type="KEGG" id="ari:UM93_00165"/>
<gene>
    <name evidence="8" type="ORF">UM93_00165</name>
</gene>
<dbReference type="PROSITE" id="PS00065">
    <property type="entry name" value="D_2_HYDROXYACID_DH_1"/>
    <property type="match status" value="1"/>
</dbReference>
<dbReference type="InterPro" id="IPR029752">
    <property type="entry name" value="D-isomer_DH_CS1"/>
</dbReference>
<dbReference type="PANTHER" id="PTHR42789:SF1">
    <property type="entry name" value="D-ISOMER SPECIFIC 2-HYDROXYACID DEHYDROGENASE FAMILY PROTEIN (AFU_ORTHOLOGUE AFUA_6G10090)"/>
    <property type="match status" value="1"/>
</dbReference>
<dbReference type="AlphaFoldDB" id="A0A0D4BVL9"/>